<evidence type="ECO:0000313" key="2">
    <source>
        <dbReference type="Proteomes" id="UP000324800"/>
    </source>
</evidence>
<accession>A0A5J4VM21</accession>
<dbReference type="AlphaFoldDB" id="A0A5J4VM21"/>
<sequence length="82" mass="9286">MKCSLKEIVRYTPTNAHLKSELIENGDIAHITNNIKGNQKYVDGQRVAIEVDMATVPRRATFFVDDVEQTNFMIGVSEAVRF</sequence>
<proteinExistence type="predicted"/>
<dbReference type="Proteomes" id="UP000324800">
    <property type="component" value="Unassembled WGS sequence"/>
</dbReference>
<name>A0A5J4VM21_9EUKA</name>
<organism evidence="1 2">
    <name type="scientific">Streblomastix strix</name>
    <dbReference type="NCBI Taxonomy" id="222440"/>
    <lineage>
        <taxon>Eukaryota</taxon>
        <taxon>Metamonada</taxon>
        <taxon>Preaxostyla</taxon>
        <taxon>Oxymonadida</taxon>
        <taxon>Streblomastigidae</taxon>
        <taxon>Streblomastix</taxon>
    </lineage>
</organism>
<gene>
    <name evidence="1" type="ORF">EZS28_021160</name>
</gene>
<comment type="caution">
    <text evidence="1">The sequence shown here is derived from an EMBL/GenBank/DDBJ whole genome shotgun (WGS) entry which is preliminary data.</text>
</comment>
<reference evidence="1 2" key="1">
    <citation type="submission" date="2019-03" db="EMBL/GenBank/DDBJ databases">
        <title>Single cell metagenomics reveals metabolic interactions within the superorganism composed of flagellate Streblomastix strix and complex community of Bacteroidetes bacteria on its surface.</title>
        <authorList>
            <person name="Treitli S.C."/>
            <person name="Kolisko M."/>
            <person name="Husnik F."/>
            <person name="Keeling P."/>
            <person name="Hampl V."/>
        </authorList>
    </citation>
    <scope>NUCLEOTIDE SEQUENCE [LARGE SCALE GENOMIC DNA]</scope>
    <source>
        <strain evidence="1">ST1C</strain>
    </source>
</reference>
<protein>
    <submittedName>
        <fullName evidence="1">Uncharacterized protein</fullName>
    </submittedName>
</protein>
<evidence type="ECO:0000313" key="1">
    <source>
        <dbReference type="EMBL" id="KAA6383313.1"/>
    </source>
</evidence>
<dbReference type="EMBL" id="SNRW01006313">
    <property type="protein sequence ID" value="KAA6383313.1"/>
    <property type="molecule type" value="Genomic_DNA"/>
</dbReference>